<evidence type="ECO:0000313" key="1">
    <source>
        <dbReference type="EMBL" id="CAI9912624.1"/>
    </source>
</evidence>
<sequence length="125" mass="14994">MSALYQQIEMFLPFETVLHFETIQSTNFRLNASEPEQHQITAVYTCVVDKQMQNVLTKMYNAKYLCSYTPVTMNILNLQVILKIKSIYVNHGEYPKRFHNYFDKIMSDSTKQNEIWKQYNEKFFQ</sequence>
<protein>
    <submittedName>
        <fullName evidence="2">Hypothetical_protein</fullName>
    </submittedName>
</protein>
<accession>A0AA86T905</accession>
<organism evidence="1">
    <name type="scientific">Hexamita inflata</name>
    <dbReference type="NCBI Taxonomy" id="28002"/>
    <lineage>
        <taxon>Eukaryota</taxon>
        <taxon>Metamonada</taxon>
        <taxon>Diplomonadida</taxon>
        <taxon>Hexamitidae</taxon>
        <taxon>Hexamitinae</taxon>
        <taxon>Hexamita</taxon>
    </lineage>
</organism>
<keyword evidence="3" id="KW-1185">Reference proteome</keyword>
<reference evidence="1" key="1">
    <citation type="submission" date="2023-06" db="EMBL/GenBank/DDBJ databases">
        <authorList>
            <person name="Kurt Z."/>
        </authorList>
    </citation>
    <scope>NUCLEOTIDE SEQUENCE</scope>
</reference>
<dbReference type="EMBL" id="CATOUU010000003">
    <property type="protein sequence ID" value="CAI9912624.1"/>
    <property type="molecule type" value="Genomic_DNA"/>
</dbReference>
<evidence type="ECO:0000313" key="3">
    <source>
        <dbReference type="Proteomes" id="UP001642409"/>
    </source>
</evidence>
<name>A0AA86T905_9EUKA</name>
<reference evidence="2 3" key="2">
    <citation type="submission" date="2024-07" db="EMBL/GenBank/DDBJ databases">
        <authorList>
            <person name="Akdeniz Z."/>
        </authorList>
    </citation>
    <scope>NUCLEOTIDE SEQUENCE [LARGE SCALE GENOMIC DNA]</scope>
</reference>
<dbReference type="Proteomes" id="UP001642409">
    <property type="component" value="Unassembled WGS sequence"/>
</dbReference>
<gene>
    <name evidence="2" type="ORF">HINF_LOCUS15719</name>
    <name evidence="1" type="ORF">HINF_LOCUS269</name>
</gene>
<comment type="caution">
    <text evidence="1">The sequence shown here is derived from an EMBL/GenBank/DDBJ whole genome shotgun (WGS) entry which is preliminary data.</text>
</comment>
<evidence type="ECO:0000313" key="2">
    <source>
        <dbReference type="EMBL" id="CAL5998409.1"/>
    </source>
</evidence>
<dbReference type="EMBL" id="CAXDID020000038">
    <property type="protein sequence ID" value="CAL5998409.1"/>
    <property type="molecule type" value="Genomic_DNA"/>
</dbReference>
<proteinExistence type="predicted"/>
<dbReference type="AlphaFoldDB" id="A0AA86T905"/>